<sequence>MLALYADDSAYLASSRRADFAAAKLQRVLDLLPDWLDRWRVAHEDRPSDRPTACHATKAETPGQEVEWQTRVRPIAPCMLRHVIHQSGACCASASIAPAAPSAIRSRLTYAAPA</sequence>
<dbReference type="EMBL" id="BGZK01000636">
    <property type="protein sequence ID" value="GBP53951.1"/>
    <property type="molecule type" value="Genomic_DNA"/>
</dbReference>
<dbReference type="AlphaFoldDB" id="A0A4C1WRR7"/>
<reference evidence="2 3" key="1">
    <citation type="journal article" date="2019" name="Commun. Biol.">
        <title>The bagworm genome reveals a unique fibroin gene that provides high tensile strength.</title>
        <authorList>
            <person name="Kono N."/>
            <person name="Nakamura H."/>
            <person name="Ohtoshi R."/>
            <person name="Tomita M."/>
            <person name="Numata K."/>
            <person name="Arakawa K."/>
        </authorList>
    </citation>
    <scope>NUCLEOTIDE SEQUENCE [LARGE SCALE GENOMIC DNA]</scope>
</reference>
<feature type="region of interest" description="Disordered" evidence="1">
    <location>
        <begin position="46"/>
        <end position="66"/>
    </location>
</feature>
<dbReference type="Proteomes" id="UP000299102">
    <property type="component" value="Unassembled WGS sequence"/>
</dbReference>
<evidence type="ECO:0000313" key="3">
    <source>
        <dbReference type="Proteomes" id="UP000299102"/>
    </source>
</evidence>
<evidence type="ECO:0000256" key="1">
    <source>
        <dbReference type="SAM" id="MobiDB-lite"/>
    </source>
</evidence>
<proteinExistence type="predicted"/>
<organism evidence="2 3">
    <name type="scientific">Eumeta variegata</name>
    <name type="common">Bagworm moth</name>
    <name type="synonym">Eumeta japonica</name>
    <dbReference type="NCBI Taxonomy" id="151549"/>
    <lineage>
        <taxon>Eukaryota</taxon>
        <taxon>Metazoa</taxon>
        <taxon>Ecdysozoa</taxon>
        <taxon>Arthropoda</taxon>
        <taxon>Hexapoda</taxon>
        <taxon>Insecta</taxon>
        <taxon>Pterygota</taxon>
        <taxon>Neoptera</taxon>
        <taxon>Endopterygota</taxon>
        <taxon>Lepidoptera</taxon>
        <taxon>Glossata</taxon>
        <taxon>Ditrysia</taxon>
        <taxon>Tineoidea</taxon>
        <taxon>Psychidae</taxon>
        <taxon>Oiketicinae</taxon>
        <taxon>Eumeta</taxon>
    </lineage>
</organism>
<name>A0A4C1WRR7_EUMVA</name>
<keyword evidence="3" id="KW-1185">Reference proteome</keyword>
<accession>A0A4C1WRR7</accession>
<comment type="caution">
    <text evidence="2">The sequence shown here is derived from an EMBL/GenBank/DDBJ whole genome shotgun (WGS) entry which is preliminary data.</text>
</comment>
<gene>
    <name evidence="2" type="ORF">EVAR_96629_1</name>
</gene>
<protein>
    <submittedName>
        <fullName evidence="2">Uncharacterized protein</fullName>
    </submittedName>
</protein>
<evidence type="ECO:0000313" key="2">
    <source>
        <dbReference type="EMBL" id="GBP53951.1"/>
    </source>
</evidence>